<feature type="compositionally biased region" description="Pro residues" evidence="1">
    <location>
        <begin position="197"/>
        <end position="215"/>
    </location>
</feature>
<sequence>MASPVATSSQAVDLMDIDLDKEWEMFRHLGQATSPDRQDRQPTLSPPPEDLPSEDPPSAAQSDPTQVDPVQEAAALAVLASVTSSTHVSTAALSSHVPAPAPPPSQAAQLRAMGRIPRLSAAPASETSTTPAFEYEEGMRTPDTNRRRSQSPLFIRESTPEYLRRHGSDYPEPLDLDSLDSSTTQAPPPVVDLRSATPPPPATARAPPTAPPSRPSTPSNKPQQQHLSPAEQHQRFRAKSRNNVQALLAACLFNLTQSEDGDQAFHRAQEQLRYRPYSKRAGKKVQQARAKKD</sequence>
<reference evidence="2 3" key="1">
    <citation type="submission" date="2021-12" db="EMBL/GenBank/DDBJ databases">
        <title>High titer production of polyol ester of fatty acids by Rhodotorula paludigena BS15 towards product separation-free biomass refinery.</title>
        <authorList>
            <person name="Mano J."/>
            <person name="Ono H."/>
            <person name="Tanaka T."/>
            <person name="Naito K."/>
            <person name="Sushida H."/>
            <person name="Ike M."/>
            <person name="Tokuyasu K."/>
            <person name="Kitaoka M."/>
        </authorList>
    </citation>
    <scope>NUCLEOTIDE SEQUENCE [LARGE SCALE GENOMIC DNA]</scope>
    <source>
        <strain evidence="2 3">BS15</strain>
    </source>
</reference>
<feature type="compositionally biased region" description="Basic and acidic residues" evidence="1">
    <location>
        <begin position="137"/>
        <end position="146"/>
    </location>
</feature>
<feature type="compositionally biased region" description="Low complexity" evidence="1">
    <location>
        <begin position="85"/>
        <end position="98"/>
    </location>
</feature>
<name>A0AAV5GGC2_9BASI</name>
<dbReference type="AlphaFoldDB" id="A0AAV5GGC2"/>
<dbReference type="EMBL" id="BQKY01000003">
    <property type="protein sequence ID" value="GJN88810.1"/>
    <property type="molecule type" value="Genomic_DNA"/>
</dbReference>
<feature type="compositionally biased region" description="Basic and acidic residues" evidence="1">
    <location>
        <begin position="158"/>
        <end position="169"/>
    </location>
</feature>
<accession>A0AAV5GGC2</accession>
<evidence type="ECO:0000313" key="2">
    <source>
        <dbReference type="EMBL" id="GJN88810.1"/>
    </source>
</evidence>
<feature type="region of interest" description="Disordered" evidence="1">
    <location>
        <begin position="271"/>
        <end position="293"/>
    </location>
</feature>
<protein>
    <submittedName>
        <fullName evidence="2">Uncharacterized protein</fullName>
    </submittedName>
</protein>
<feature type="region of interest" description="Disordered" evidence="1">
    <location>
        <begin position="85"/>
        <end position="241"/>
    </location>
</feature>
<feature type="region of interest" description="Disordered" evidence="1">
    <location>
        <begin position="26"/>
        <end position="72"/>
    </location>
</feature>
<feature type="compositionally biased region" description="Low complexity" evidence="1">
    <location>
        <begin position="120"/>
        <end position="132"/>
    </location>
</feature>
<proteinExistence type="predicted"/>
<gene>
    <name evidence="2" type="ORF">Rhopal_001781-T1</name>
</gene>
<comment type="caution">
    <text evidence="2">The sequence shown here is derived from an EMBL/GenBank/DDBJ whole genome shotgun (WGS) entry which is preliminary data.</text>
</comment>
<organism evidence="2 3">
    <name type="scientific">Rhodotorula paludigena</name>
    <dbReference type="NCBI Taxonomy" id="86838"/>
    <lineage>
        <taxon>Eukaryota</taxon>
        <taxon>Fungi</taxon>
        <taxon>Dikarya</taxon>
        <taxon>Basidiomycota</taxon>
        <taxon>Pucciniomycotina</taxon>
        <taxon>Microbotryomycetes</taxon>
        <taxon>Sporidiobolales</taxon>
        <taxon>Sporidiobolaceae</taxon>
        <taxon>Rhodotorula</taxon>
    </lineage>
</organism>
<keyword evidence="3" id="KW-1185">Reference proteome</keyword>
<evidence type="ECO:0000256" key="1">
    <source>
        <dbReference type="SAM" id="MobiDB-lite"/>
    </source>
</evidence>
<dbReference type="Proteomes" id="UP001342314">
    <property type="component" value="Unassembled WGS sequence"/>
</dbReference>
<evidence type="ECO:0000313" key="3">
    <source>
        <dbReference type="Proteomes" id="UP001342314"/>
    </source>
</evidence>